<evidence type="ECO:0000313" key="5">
    <source>
        <dbReference type="EMBL" id="ASU81944.1"/>
    </source>
</evidence>
<dbReference type="CDD" id="cd05233">
    <property type="entry name" value="SDR_c"/>
    <property type="match status" value="1"/>
</dbReference>
<dbReference type="PANTHER" id="PTHR43975:SF2">
    <property type="entry name" value="EG:BACR7A4.14 PROTEIN-RELATED"/>
    <property type="match status" value="1"/>
</dbReference>
<evidence type="ECO:0000256" key="2">
    <source>
        <dbReference type="ARBA" id="ARBA00023002"/>
    </source>
</evidence>
<dbReference type="InterPro" id="IPR002347">
    <property type="entry name" value="SDR_fam"/>
</dbReference>
<dbReference type="SMART" id="SM00822">
    <property type="entry name" value="PKS_KR"/>
    <property type="match status" value="1"/>
</dbReference>
<proteinExistence type="inferred from homology"/>
<dbReference type="PANTHER" id="PTHR43975">
    <property type="entry name" value="ZGC:101858"/>
    <property type="match status" value="1"/>
</dbReference>
<feature type="domain" description="Ketoreductase" evidence="4">
    <location>
        <begin position="48"/>
        <end position="230"/>
    </location>
</feature>
<dbReference type="EMBL" id="CP022753">
    <property type="protein sequence ID" value="ASU81944.1"/>
    <property type="molecule type" value="Genomic_DNA"/>
</dbReference>
<keyword evidence="6" id="KW-1185">Reference proteome</keyword>
<dbReference type="Gene3D" id="3.40.50.720">
    <property type="entry name" value="NAD(P)-binding Rossmann-like Domain"/>
    <property type="match status" value="1"/>
</dbReference>
<dbReference type="Pfam" id="PF13561">
    <property type="entry name" value="adh_short_C2"/>
    <property type="match status" value="1"/>
</dbReference>
<dbReference type="OrthoDB" id="7064009at2"/>
<dbReference type="PROSITE" id="PS00061">
    <property type="entry name" value="ADH_SHORT"/>
    <property type="match status" value="1"/>
</dbReference>
<dbReference type="AlphaFoldDB" id="A0A223S1G6"/>
<evidence type="ECO:0000256" key="1">
    <source>
        <dbReference type="ARBA" id="ARBA00006484"/>
    </source>
</evidence>
<dbReference type="PRINTS" id="PR00081">
    <property type="entry name" value="GDHRDH"/>
</dbReference>
<dbReference type="FunFam" id="3.40.50.720:FF:000084">
    <property type="entry name" value="Short-chain dehydrogenase reductase"/>
    <property type="match status" value="1"/>
</dbReference>
<accession>A0A223S1G6</accession>
<dbReference type="RefSeq" id="WP_017621482.1">
    <property type="nucleotide sequence ID" value="NZ_ANBG01000422.1"/>
</dbReference>
<dbReference type="Proteomes" id="UP000215005">
    <property type="component" value="Chromosome"/>
</dbReference>
<evidence type="ECO:0000256" key="3">
    <source>
        <dbReference type="SAM" id="MobiDB-lite"/>
    </source>
</evidence>
<dbReference type="InterPro" id="IPR036291">
    <property type="entry name" value="NAD(P)-bd_dom_sf"/>
</dbReference>
<organism evidence="5 6">
    <name type="scientific">Nocardiopsis gilva YIM 90087</name>
    <dbReference type="NCBI Taxonomy" id="1235441"/>
    <lineage>
        <taxon>Bacteria</taxon>
        <taxon>Bacillati</taxon>
        <taxon>Actinomycetota</taxon>
        <taxon>Actinomycetes</taxon>
        <taxon>Streptosporangiales</taxon>
        <taxon>Nocardiopsidaceae</taxon>
        <taxon>Nocardiopsis</taxon>
    </lineage>
</organism>
<evidence type="ECO:0000313" key="6">
    <source>
        <dbReference type="Proteomes" id="UP000215005"/>
    </source>
</evidence>
<comment type="similarity">
    <text evidence="1">Belongs to the short-chain dehydrogenases/reductases (SDR) family.</text>
</comment>
<gene>
    <name evidence="5" type="ORF">CDO52_03360</name>
</gene>
<feature type="compositionally biased region" description="Basic and acidic residues" evidence="3">
    <location>
        <begin position="29"/>
        <end position="40"/>
    </location>
</feature>
<protein>
    <submittedName>
        <fullName evidence="5">SDR family oxidoreductase</fullName>
    </submittedName>
</protein>
<dbReference type="SUPFAM" id="SSF51735">
    <property type="entry name" value="NAD(P)-binding Rossmann-fold domains"/>
    <property type="match status" value="1"/>
</dbReference>
<dbReference type="KEGG" id="ngv:CDO52_03360"/>
<dbReference type="GO" id="GO:0016491">
    <property type="term" value="F:oxidoreductase activity"/>
    <property type="evidence" value="ECO:0007669"/>
    <property type="project" value="UniProtKB-KW"/>
</dbReference>
<keyword evidence="2" id="KW-0560">Oxidoreductase</keyword>
<reference evidence="5 6" key="1">
    <citation type="submission" date="2017-08" db="EMBL/GenBank/DDBJ databases">
        <title>The complete genome sequence of Nocardiopsis gilva YIM 90087.</title>
        <authorList>
            <person name="Yin M."/>
            <person name="Tang S."/>
        </authorList>
    </citation>
    <scope>NUCLEOTIDE SEQUENCE [LARGE SCALE GENOMIC DNA]</scope>
    <source>
        <strain evidence="5 6">YIM 90087</strain>
    </source>
</reference>
<evidence type="ECO:0000259" key="4">
    <source>
        <dbReference type="SMART" id="SM00822"/>
    </source>
</evidence>
<dbReference type="PRINTS" id="PR00080">
    <property type="entry name" value="SDRFAMILY"/>
</dbReference>
<name>A0A223S1G6_9ACTN</name>
<dbReference type="InterPro" id="IPR057326">
    <property type="entry name" value="KR_dom"/>
</dbReference>
<dbReference type="InterPro" id="IPR020904">
    <property type="entry name" value="Sc_DH/Rdtase_CS"/>
</dbReference>
<sequence>MDTDRTGTDASDTGGPDTGGTATGSPGIERTDTEREGAEHFGRRYVGKAAILTGAASGIGRATALRLSAEGARLLVVDRDEEGLKETVRLAEESNGAGGPRLVPVVADVGDEREARSAVATAAERFGRIDLLVNVAGMLSVTPLAQLGVDEWRRLLDVNALGTMLFCREALPHLIASKGVVINTASTSATHAHPLMTAYAASKGAVLAFTLSLAAELAPHGVRAVAISPGGVTTPMTRSTRFPEGSEPVAAYYRRIVPQMGTLGAPEQIAGTIAFAGSADAGYMTGVELRVDGGSHN</sequence>
<feature type="region of interest" description="Disordered" evidence="3">
    <location>
        <begin position="1"/>
        <end position="40"/>
    </location>
</feature>